<dbReference type="InterPro" id="IPR002921">
    <property type="entry name" value="Fungal_lipase-type"/>
</dbReference>
<feature type="compositionally biased region" description="Low complexity" evidence="15">
    <location>
        <begin position="239"/>
        <end position="253"/>
    </location>
</feature>
<keyword evidence="8" id="KW-0106">Calcium</keyword>
<evidence type="ECO:0000259" key="16">
    <source>
        <dbReference type="Pfam" id="PF01764"/>
    </source>
</evidence>
<evidence type="ECO:0000256" key="6">
    <source>
        <dbReference type="ARBA" id="ARBA00022723"/>
    </source>
</evidence>
<feature type="region of interest" description="Disordered" evidence="15">
    <location>
        <begin position="229"/>
        <end position="303"/>
    </location>
</feature>
<feature type="compositionally biased region" description="Polar residues" evidence="15">
    <location>
        <begin position="1615"/>
        <end position="1634"/>
    </location>
</feature>
<feature type="region of interest" description="Disordered" evidence="15">
    <location>
        <begin position="518"/>
        <end position="549"/>
    </location>
</feature>
<keyword evidence="6" id="KW-0479">Metal-binding</keyword>
<dbReference type="InterPro" id="IPR029058">
    <property type="entry name" value="AB_hydrolase_fold"/>
</dbReference>
<evidence type="ECO:0000256" key="10">
    <source>
        <dbReference type="ARBA" id="ARBA00022989"/>
    </source>
</evidence>
<feature type="compositionally biased region" description="Low complexity" evidence="15">
    <location>
        <begin position="1197"/>
        <end position="1210"/>
    </location>
</feature>
<evidence type="ECO:0000256" key="8">
    <source>
        <dbReference type="ARBA" id="ARBA00022837"/>
    </source>
</evidence>
<keyword evidence="4" id="KW-0597">Phosphoprotein</keyword>
<evidence type="ECO:0000256" key="5">
    <source>
        <dbReference type="ARBA" id="ARBA00022692"/>
    </source>
</evidence>
<keyword evidence="5" id="KW-0812">Transmembrane</keyword>
<dbReference type="GO" id="GO:0016042">
    <property type="term" value="P:lipid catabolic process"/>
    <property type="evidence" value="ECO:0007669"/>
    <property type="project" value="UniProtKB-KW"/>
</dbReference>
<dbReference type="Gene3D" id="3.40.50.1820">
    <property type="entry name" value="alpha/beta hydrolase"/>
    <property type="match status" value="2"/>
</dbReference>
<sequence length="1722" mass="177717">MLEWALVQEGLKGRPLETRARRRVPWLLGLHVVASAVEILVAAYGSLLLTTHTELCSHWGSRPLAVALVRTSWGLIAFNTESGIMAVFRLMRCQTGLLTQDNVQEDKDPALRRIALFFSSLFQHVDVTVSDIATAMVLVKASQEMRRKKALRAAMVAAAEEEAARAEAAAEELEGVPACVGTAYSTDDVAASPFLAFQWQPQAVSSQALSSGVDGVAYFRLRPSGPALGGKKLAPPPTEAAAPAAVAVAAPPDDATPEAEDDDSFSSPYLPLPPDPSLLRRMRSPSLSSPKEEAQPAQKPAAVGGAEVTEAFGFFGSEVLGGAQEDGAIRTSGGLLVSLTSAVSADVEEAEASGGATSDQAPSSCLSIQIPGTPQQLTLAYALGGGAAGSSNSLFQLDVCSGPLSVASVLGASLLHSGPMPPTSTVVPITSAVPVSTTDAPSAFASATAAASAATASDDDEGDDDLFASPYLPLPPDVTRVQLMLLQVSSAMADCAAAARALDGCKLAGTQRATTDLGGGAGPSLSAPAAGQTAKAPDGSAGPEAPETAAGGAAHMLMSSPSAPLMPQAALPSPNPFARCWTAPSRLPHELSPMQPTGSGECLSDEEKLLCPPSLSLRLSTMRSLEEAPTGSTAALPLDTGFGGEGDDFALPPTFSRLHSLVHLTPAGVEKHIEDLAQELAAEAEAEAEAETDLFHTDSDDEPLRWAVSAAPSARVSSNGGGAAGGGVSEATGEGAQPAAPPARGLLSRCGSSRLSRLSDMASSLRRYGAEDAAAAASEEAPQQAAAPGRGLLSRCGSSRLSRMSDMASFRRQGADDSAAGVGGGAQPAPALTRGLASRPGSLPRARWSEMGGSFRRPGTDDGTGSVLGMPAPGMMSRSTSLRRARWSEMGGSFRRNGADDTGAAALRQRITDKALATAFGGARATVDRSTLEEARVYGRYSAATYGGYDPHTGVPGGTYKDWQPTWWDRLMGRGPASAEEGMRQAMKDSMLKLTPYVVHVNTENSTEGFLPFAVCLDEATRSVVISIRGTASLEDIITDVLLAPYDVRELLPPGLLPARAAKDEEEEPVLVHGGFWGASEAILVNLKRLGLLELLFPAPPGRATDTCCSSTQTDPPAAAAGTTSFMGSAAPASASTHRTGRQREATGAEPEAGTPSDPSRVPPSPPALDPAEATQQNEDSTPSSQPLPLPGKHQQGAAASNGPGSGSDRATAREGRGGRGSSRRLALLSRMPRLVSAPATRRGSGSGWLDAPARLLSLMGGHRPRTESGGESGPAADGTAQEAGSWSRAVRQVSVLLCAASAWLHPGPKPSSVHSSPGSSGTAAADSGEPQEGACEDGLAGAQGLVRGDSSQLAEEAGDGGGSHPTKRLQRSNSRSLVRRGSRPDLSRWGQAPPASLASAGPNSASNAQPTAQPDGGASSGVKRLMITLPLPLPTRDSPAVASGGGARPWRLVVTGHSMGGGVAALLAMRLRAALPHVEVKAWCFGPPGALASPELCAAMEPFCVSVVAGKDLVPRMSPHTMERYRDEMMTALARCSCSKAEVLLGTYRKANRTSWVNRLLLPFEDMPQEAAEALWRYHRAVQEADRLPEMHAPGKVLYLQPSAAPVARPEPTLSRSNSGTLEPSSSPRSLMRQATLSSLRLPLSSSAAPASAPAAASKPPKVELRYRPVWVTAAELSAEGILASSRMLTDHNLLNACLPALDSLLKPVEQQGMASNGCGV</sequence>
<feature type="region of interest" description="Disordered" evidence="15">
    <location>
        <begin position="711"/>
        <end position="748"/>
    </location>
</feature>
<keyword evidence="3" id="KW-1003">Cell membrane</keyword>
<evidence type="ECO:0000256" key="4">
    <source>
        <dbReference type="ARBA" id="ARBA00022553"/>
    </source>
</evidence>
<feature type="region of interest" description="Disordered" evidence="15">
    <location>
        <begin position="1609"/>
        <end position="1634"/>
    </location>
</feature>
<evidence type="ECO:0000256" key="12">
    <source>
        <dbReference type="ARBA" id="ARBA00023136"/>
    </source>
</evidence>
<keyword evidence="7" id="KW-0378">Hydrolase</keyword>
<comment type="catalytic activity">
    <reaction evidence="13">
        <text>a 1,2-diacyl-sn-glycerol + H2O = a 2-acylglycerol + a fatty acid + H(+)</text>
        <dbReference type="Rhea" id="RHEA:33275"/>
        <dbReference type="ChEBI" id="CHEBI:15377"/>
        <dbReference type="ChEBI" id="CHEBI:15378"/>
        <dbReference type="ChEBI" id="CHEBI:17389"/>
        <dbReference type="ChEBI" id="CHEBI:17815"/>
        <dbReference type="ChEBI" id="CHEBI:28868"/>
        <dbReference type="EC" id="3.1.1.116"/>
    </reaction>
    <physiologicalReaction direction="left-to-right" evidence="13">
        <dbReference type="Rhea" id="RHEA:33276"/>
    </physiologicalReaction>
</comment>
<accession>A0A835YF49</accession>
<name>A0A835YF49_9CHLO</name>
<feature type="compositionally biased region" description="Acidic residues" evidence="15">
    <location>
        <begin position="255"/>
        <end position="264"/>
    </location>
</feature>
<dbReference type="SUPFAM" id="SSF53474">
    <property type="entry name" value="alpha/beta-Hydrolases"/>
    <property type="match status" value="1"/>
</dbReference>
<feature type="compositionally biased region" description="Low complexity" evidence="15">
    <location>
        <begin position="1311"/>
        <end position="1322"/>
    </location>
</feature>
<evidence type="ECO:0000256" key="1">
    <source>
        <dbReference type="ARBA" id="ARBA00001913"/>
    </source>
</evidence>
<evidence type="ECO:0000256" key="13">
    <source>
        <dbReference type="ARBA" id="ARBA00024531"/>
    </source>
</evidence>
<comment type="subcellular location">
    <subcellularLocation>
        <location evidence="2">Cell membrane</location>
        <topology evidence="2">Multi-pass membrane protein</topology>
    </subcellularLocation>
</comment>
<feature type="compositionally biased region" description="Gly residues" evidence="15">
    <location>
        <begin position="719"/>
        <end position="728"/>
    </location>
</feature>
<evidence type="ECO:0000256" key="3">
    <source>
        <dbReference type="ARBA" id="ARBA00022475"/>
    </source>
</evidence>
<feature type="compositionally biased region" description="Acidic residues" evidence="15">
    <location>
        <begin position="682"/>
        <end position="692"/>
    </location>
</feature>
<dbReference type="InterPro" id="IPR052214">
    <property type="entry name" value="DAG_Lipase-Related"/>
</dbReference>
<comment type="caution">
    <text evidence="17">The sequence shown here is derived from an EMBL/GenBank/DDBJ whole genome shotgun (WGS) entry which is preliminary data.</text>
</comment>
<dbReference type="GO" id="GO:0005886">
    <property type="term" value="C:plasma membrane"/>
    <property type="evidence" value="ECO:0007669"/>
    <property type="project" value="UniProtKB-SubCell"/>
</dbReference>
<evidence type="ECO:0000313" key="18">
    <source>
        <dbReference type="Proteomes" id="UP000612055"/>
    </source>
</evidence>
<evidence type="ECO:0000256" key="15">
    <source>
        <dbReference type="SAM" id="MobiDB-lite"/>
    </source>
</evidence>
<evidence type="ECO:0000256" key="9">
    <source>
        <dbReference type="ARBA" id="ARBA00022963"/>
    </source>
</evidence>
<keyword evidence="9" id="KW-0442">Lipid degradation</keyword>
<evidence type="ECO:0000313" key="17">
    <source>
        <dbReference type="EMBL" id="KAG2500078.1"/>
    </source>
</evidence>
<proteinExistence type="predicted"/>
<dbReference type="PANTHER" id="PTHR45792:SF8">
    <property type="entry name" value="DIACYLGLYCEROL LIPASE-ALPHA"/>
    <property type="match status" value="1"/>
</dbReference>
<dbReference type="Pfam" id="PF01764">
    <property type="entry name" value="Lipase_3"/>
    <property type="match status" value="1"/>
</dbReference>
<protein>
    <recommendedName>
        <fullName evidence="14">sn-1-specific diacylglycerol lipase</fullName>
        <ecNumber evidence="14">3.1.1.116</ecNumber>
    </recommendedName>
</protein>
<feature type="compositionally biased region" description="Polar residues" evidence="15">
    <location>
        <begin position="1402"/>
        <end position="1413"/>
    </location>
</feature>
<feature type="region of interest" description="Disordered" evidence="15">
    <location>
        <begin position="682"/>
        <end position="701"/>
    </location>
</feature>
<feature type="region of interest" description="Disordered" evidence="15">
    <location>
        <begin position="1308"/>
        <end position="1337"/>
    </location>
</feature>
<evidence type="ECO:0000256" key="2">
    <source>
        <dbReference type="ARBA" id="ARBA00004651"/>
    </source>
</evidence>
<evidence type="ECO:0000256" key="7">
    <source>
        <dbReference type="ARBA" id="ARBA00022801"/>
    </source>
</evidence>
<dbReference type="EC" id="3.1.1.116" evidence="14"/>
<reference evidence="17" key="1">
    <citation type="journal article" date="2020" name="bioRxiv">
        <title>Comparative genomics of Chlamydomonas.</title>
        <authorList>
            <person name="Craig R.J."/>
            <person name="Hasan A.R."/>
            <person name="Ness R.W."/>
            <person name="Keightley P.D."/>
        </authorList>
    </citation>
    <scope>NUCLEOTIDE SEQUENCE</scope>
    <source>
        <strain evidence="17">CCAP 11/70</strain>
    </source>
</reference>
<dbReference type="EMBL" id="JAEHOE010000005">
    <property type="protein sequence ID" value="KAG2500078.1"/>
    <property type="molecule type" value="Genomic_DNA"/>
</dbReference>
<feature type="region of interest" description="Disordered" evidence="15">
    <location>
        <begin position="811"/>
        <end position="879"/>
    </location>
</feature>
<keyword evidence="10" id="KW-1133">Transmembrane helix</keyword>
<dbReference type="GO" id="GO:0016298">
    <property type="term" value="F:lipase activity"/>
    <property type="evidence" value="ECO:0007669"/>
    <property type="project" value="TreeGrafter"/>
</dbReference>
<keyword evidence="12" id="KW-0472">Membrane</keyword>
<feature type="region of interest" description="Disordered" evidence="15">
    <location>
        <begin position="1103"/>
        <end position="1285"/>
    </location>
</feature>
<evidence type="ECO:0000256" key="11">
    <source>
        <dbReference type="ARBA" id="ARBA00023098"/>
    </source>
</evidence>
<comment type="cofactor">
    <cofactor evidence="1">
        <name>Ca(2+)</name>
        <dbReference type="ChEBI" id="CHEBI:29108"/>
    </cofactor>
</comment>
<organism evidence="17 18">
    <name type="scientific">Edaphochlamys debaryana</name>
    <dbReference type="NCBI Taxonomy" id="47281"/>
    <lineage>
        <taxon>Eukaryota</taxon>
        <taxon>Viridiplantae</taxon>
        <taxon>Chlorophyta</taxon>
        <taxon>core chlorophytes</taxon>
        <taxon>Chlorophyceae</taxon>
        <taxon>CS clade</taxon>
        <taxon>Chlamydomonadales</taxon>
        <taxon>Chlamydomonadales incertae sedis</taxon>
        <taxon>Edaphochlamys</taxon>
    </lineage>
</organism>
<keyword evidence="18" id="KW-1185">Reference proteome</keyword>
<feature type="domain" description="Fungal lipase-type" evidence="16">
    <location>
        <begin position="1452"/>
        <end position="1521"/>
    </location>
</feature>
<dbReference type="PANTHER" id="PTHR45792">
    <property type="entry name" value="DIACYLGLYCEROL LIPASE HOMOLOG-RELATED"/>
    <property type="match status" value="1"/>
</dbReference>
<dbReference type="Proteomes" id="UP000612055">
    <property type="component" value="Unassembled WGS sequence"/>
</dbReference>
<dbReference type="OrthoDB" id="549874at2759"/>
<gene>
    <name evidence="17" type="ORF">HYH03_002355</name>
</gene>
<feature type="compositionally biased region" description="Polar residues" evidence="15">
    <location>
        <begin position="1175"/>
        <end position="1187"/>
    </location>
</feature>
<dbReference type="GO" id="GO:0046872">
    <property type="term" value="F:metal ion binding"/>
    <property type="evidence" value="ECO:0007669"/>
    <property type="project" value="UniProtKB-KW"/>
</dbReference>
<feature type="region of interest" description="Disordered" evidence="15">
    <location>
        <begin position="1352"/>
        <end position="1421"/>
    </location>
</feature>
<keyword evidence="11" id="KW-0443">Lipid metabolism</keyword>
<evidence type="ECO:0000256" key="14">
    <source>
        <dbReference type="ARBA" id="ARBA00026104"/>
    </source>
</evidence>
<dbReference type="CDD" id="cd00741">
    <property type="entry name" value="Lipase"/>
    <property type="match status" value="1"/>
</dbReference>